<keyword evidence="1" id="KW-0812">Transmembrane</keyword>
<protein>
    <submittedName>
        <fullName evidence="2">Uncharacterized protein</fullName>
    </submittedName>
</protein>
<evidence type="ECO:0000313" key="5">
    <source>
        <dbReference type="Proteomes" id="UP000438429"/>
    </source>
</evidence>
<accession>A0A2U9CCM3</accession>
<reference evidence="3 5" key="2">
    <citation type="submission" date="2019-06" db="EMBL/GenBank/DDBJ databases">
        <title>Draft genomes of female and male turbot (Scophthalmus maximus).</title>
        <authorList>
            <person name="Xu H."/>
            <person name="Xu X.-W."/>
            <person name="Shao C."/>
            <person name="Chen S."/>
        </authorList>
    </citation>
    <scope>NUCLEOTIDE SEQUENCE [LARGE SCALE GENOMIC DNA]</scope>
    <source>
        <strain evidence="3">Ysfricsl-2016a</strain>
        <tissue evidence="3">Blood</tissue>
    </source>
</reference>
<reference evidence="2 4" key="1">
    <citation type="submission" date="2017-12" db="EMBL/GenBank/DDBJ databases">
        <title>Integrating genomic resources of turbot (Scophthalmus maximus) in depth evaluation of genetic and physical mapping variation across individuals.</title>
        <authorList>
            <person name="Martinez P."/>
        </authorList>
    </citation>
    <scope>NUCLEOTIDE SEQUENCE [LARGE SCALE GENOMIC DNA]</scope>
</reference>
<keyword evidence="1" id="KW-1133">Transmembrane helix</keyword>
<keyword evidence="4" id="KW-1185">Reference proteome</keyword>
<sequence>MAHVRIAEQIEKRLASGIVLVAAEDNAEQSEQNEKKLQLFVLLVTLRVLEKSGALEACSKDTMIHHAARLVHKILDGLKLKIKKKYFLDMNKSKKVAKRVLKDLIQKFDGHVQYLLLLEKLEVEADVVQSFQVHIQRYCDQLAKGRYHPIFIRLYIIVLSQCVAMLAVVMSIIGSLLFF</sequence>
<evidence type="ECO:0000313" key="3">
    <source>
        <dbReference type="EMBL" id="KAF0027248.1"/>
    </source>
</evidence>
<keyword evidence="1" id="KW-0472">Membrane</keyword>
<dbReference type="EMBL" id="CP026257">
    <property type="protein sequence ID" value="AWP14313.1"/>
    <property type="molecule type" value="Genomic_DNA"/>
</dbReference>
<evidence type="ECO:0000313" key="4">
    <source>
        <dbReference type="Proteomes" id="UP000246464"/>
    </source>
</evidence>
<evidence type="ECO:0000313" key="2">
    <source>
        <dbReference type="EMBL" id="AWP14314.1"/>
    </source>
</evidence>
<dbReference type="AlphaFoldDB" id="A0A2U9CCM3"/>
<dbReference type="Proteomes" id="UP000246464">
    <property type="component" value="Chromosome 15"/>
</dbReference>
<dbReference type="Proteomes" id="UP000438429">
    <property type="component" value="Unassembled WGS sequence"/>
</dbReference>
<evidence type="ECO:0000256" key="1">
    <source>
        <dbReference type="SAM" id="Phobius"/>
    </source>
</evidence>
<organism evidence="2 4">
    <name type="scientific">Scophthalmus maximus</name>
    <name type="common">Turbot</name>
    <name type="synonym">Psetta maxima</name>
    <dbReference type="NCBI Taxonomy" id="52904"/>
    <lineage>
        <taxon>Eukaryota</taxon>
        <taxon>Metazoa</taxon>
        <taxon>Chordata</taxon>
        <taxon>Craniata</taxon>
        <taxon>Vertebrata</taxon>
        <taxon>Euteleostomi</taxon>
        <taxon>Actinopterygii</taxon>
        <taxon>Neopterygii</taxon>
        <taxon>Teleostei</taxon>
        <taxon>Neoteleostei</taxon>
        <taxon>Acanthomorphata</taxon>
        <taxon>Carangaria</taxon>
        <taxon>Pleuronectiformes</taxon>
        <taxon>Pleuronectoidei</taxon>
        <taxon>Scophthalmidae</taxon>
        <taxon>Scophthalmus</taxon>
    </lineage>
</organism>
<proteinExistence type="predicted"/>
<dbReference type="EMBL" id="VEVO01000018">
    <property type="protein sequence ID" value="KAF0027248.1"/>
    <property type="molecule type" value="Genomic_DNA"/>
</dbReference>
<dbReference type="EMBL" id="CP026257">
    <property type="protein sequence ID" value="AWP14314.1"/>
    <property type="molecule type" value="Genomic_DNA"/>
</dbReference>
<gene>
    <name evidence="3" type="ORF">F2P81_019989</name>
    <name evidence="2" type="ORF">SMAX5B_008757</name>
</gene>
<name>A0A2U9CCM3_SCOMX</name>
<feature type="transmembrane region" description="Helical" evidence="1">
    <location>
        <begin position="154"/>
        <end position="178"/>
    </location>
</feature>